<dbReference type="Proteomes" id="UP000054485">
    <property type="component" value="Unassembled WGS sequence"/>
</dbReference>
<keyword evidence="2" id="KW-1185">Reference proteome</keyword>
<dbReference type="InParanoid" id="A0A0C9ZTT2"/>
<name>A0A0C9ZTT2_9AGAM</name>
<gene>
    <name evidence="1" type="ORF">CY34DRAFT_806214</name>
</gene>
<dbReference type="EMBL" id="KN835272">
    <property type="protein sequence ID" value="KIK41335.1"/>
    <property type="molecule type" value="Genomic_DNA"/>
</dbReference>
<proteinExistence type="predicted"/>
<reference evidence="2" key="2">
    <citation type="submission" date="2015-01" db="EMBL/GenBank/DDBJ databases">
        <title>Evolutionary Origins and Diversification of the Mycorrhizal Mutualists.</title>
        <authorList>
            <consortium name="DOE Joint Genome Institute"/>
            <consortium name="Mycorrhizal Genomics Consortium"/>
            <person name="Kohler A."/>
            <person name="Kuo A."/>
            <person name="Nagy L.G."/>
            <person name="Floudas D."/>
            <person name="Copeland A."/>
            <person name="Barry K.W."/>
            <person name="Cichocki N."/>
            <person name="Veneault-Fourrey C."/>
            <person name="LaButti K."/>
            <person name="Lindquist E.A."/>
            <person name="Lipzen A."/>
            <person name="Lundell T."/>
            <person name="Morin E."/>
            <person name="Murat C."/>
            <person name="Riley R."/>
            <person name="Ohm R."/>
            <person name="Sun H."/>
            <person name="Tunlid A."/>
            <person name="Henrissat B."/>
            <person name="Grigoriev I.V."/>
            <person name="Hibbett D.S."/>
            <person name="Martin F."/>
        </authorList>
    </citation>
    <scope>NUCLEOTIDE SEQUENCE [LARGE SCALE GENOMIC DNA]</scope>
    <source>
        <strain evidence="2">UH-Slu-Lm8-n1</strain>
    </source>
</reference>
<accession>A0A0C9ZTT2</accession>
<evidence type="ECO:0000313" key="2">
    <source>
        <dbReference type="Proteomes" id="UP000054485"/>
    </source>
</evidence>
<sequence length="72" mass="8066">MTPVNVPCNLSPQLNFGVYVAHASLRRSPPGNTPLQPFMALRMRLSVLPSSYWATSSQKAEYSGREMQKRTL</sequence>
<reference evidence="1 2" key="1">
    <citation type="submission" date="2014-04" db="EMBL/GenBank/DDBJ databases">
        <authorList>
            <consortium name="DOE Joint Genome Institute"/>
            <person name="Kuo A."/>
            <person name="Ruytinx J."/>
            <person name="Rineau F."/>
            <person name="Colpaert J."/>
            <person name="Kohler A."/>
            <person name="Nagy L.G."/>
            <person name="Floudas D."/>
            <person name="Copeland A."/>
            <person name="Barry K.W."/>
            <person name="Cichocki N."/>
            <person name="Veneault-Fourrey C."/>
            <person name="LaButti K."/>
            <person name="Lindquist E.A."/>
            <person name="Lipzen A."/>
            <person name="Lundell T."/>
            <person name="Morin E."/>
            <person name="Murat C."/>
            <person name="Sun H."/>
            <person name="Tunlid A."/>
            <person name="Henrissat B."/>
            <person name="Grigoriev I.V."/>
            <person name="Hibbett D.S."/>
            <person name="Martin F."/>
            <person name="Nordberg H.P."/>
            <person name="Cantor M.N."/>
            <person name="Hua S.X."/>
        </authorList>
    </citation>
    <scope>NUCLEOTIDE SEQUENCE [LARGE SCALE GENOMIC DNA]</scope>
    <source>
        <strain evidence="1 2">UH-Slu-Lm8-n1</strain>
    </source>
</reference>
<evidence type="ECO:0000313" key="1">
    <source>
        <dbReference type="EMBL" id="KIK41335.1"/>
    </source>
</evidence>
<organism evidence="1 2">
    <name type="scientific">Suillus luteus UH-Slu-Lm8-n1</name>
    <dbReference type="NCBI Taxonomy" id="930992"/>
    <lineage>
        <taxon>Eukaryota</taxon>
        <taxon>Fungi</taxon>
        <taxon>Dikarya</taxon>
        <taxon>Basidiomycota</taxon>
        <taxon>Agaricomycotina</taxon>
        <taxon>Agaricomycetes</taxon>
        <taxon>Agaricomycetidae</taxon>
        <taxon>Boletales</taxon>
        <taxon>Suillineae</taxon>
        <taxon>Suillaceae</taxon>
        <taxon>Suillus</taxon>
    </lineage>
</organism>
<dbReference type="HOGENOM" id="CLU_2723874_0_0_1"/>
<dbReference type="AlphaFoldDB" id="A0A0C9ZTT2"/>
<protein>
    <submittedName>
        <fullName evidence="1">Uncharacterized protein</fullName>
    </submittedName>
</protein>